<evidence type="ECO:0000313" key="2">
    <source>
        <dbReference type="Proteomes" id="UP000008387"/>
    </source>
</evidence>
<proteinExistence type="predicted"/>
<sequence>MQINLQITNKTYKECKKHAEKSGVDLETFLAGILEQSFQPVPKVTGKKLQELQAVMDRISNTFVQIGSSLAQQGRFLEARLIFEELEKELSKHLEMV</sequence>
<dbReference type="KEGG" id="hbi:HBZC1_16980"/>
<accession>F8KPG0</accession>
<protein>
    <submittedName>
        <fullName evidence="1">Uncharacterized protein</fullName>
    </submittedName>
</protein>
<dbReference type="EMBL" id="FR871757">
    <property type="protein sequence ID" value="CCB80684.1"/>
    <property type="molecule type" value="Genomic_DNA"/>
</dbReference>
<dbReference type="STRING" id="1002804.HBZC1_16980"/>
<dbReference type="HOGENOM" id="CLU_2342869_0_0_7"/>
<dbReference type="AlphaFoldDB" id="F8KPG0"/>
<keyword evidence="2" id="KW-1185">Reference proteome</keyword>
<gene>
    <name evidence="1" type="ordered locus">HBZC1_16980</name>
</gene>
<reference evidence="1 2" key="1">
    <citation type="journal article" date="2011" name="J. Bacteriol.">
        <title>Genome sequence of Helicobacter bizzozeronii strain CIII-1, an isolate from human gastric mucosa.</title>
        <authorList>
            <person name="Schott T."/>
            <person name="Rossi M."/>
            <person name="Hanninen M.L."/>
        </authorList>
    </citation>
    <scope>NUCLEOTIDE SEQUENCE [LARGE SCALE GENOMIC DNA]</scope>
    <source>
        <strain evidence="1 2">CIII-1</strain>
    </source>
</reference>
<organism evidence="1 2">
    <name type="scientific">Helicobacter bizzozeronii (strain CIII-1)</name>
    <dbReference type="NCBI Taxonomy" id="1002804"/>
    <lineage>
        <taxon>Bacteria</taxon>
        <taxon>Pseudomonadati</taxon>
        <taxon>Campylobacterota</taxon>
        <taxon>Epsilonproteobacteria</taxon>
        <taxon>Campylobacterales</taxon>
        <taxon>Helicobacteraceae</taxon>
        <taxon>Helicobacter</taxon>
    </lineage>
</organism>
<evidence type="ECO:0000313" key="1">
    <source>
        <dbReference type="EMBL" id="CCB80684.1"/>
    </source>
</evidence>
<name>F8KPG0_HELBC</name>
<dbReference type="RefSeq" id="WP_013891062.1">
    <property type="nucleotide sequence ID" value="NC_015674.1"/>
</dbReference>
<dbReference type="Proteomes" id="UP000008387">
    <property type="component" value="Chromosome"/>
</dbReference>